<dbReference type="InterPro" id="IPR047717">
    <property type="entry name" value="CC_star_Cory"/>
</dbReference>
<reference evidence="1 2" key="1">
    <citation type="submission" date="2023-09" db="EMBL/GenBank/DDBJ databases">
        <authorList>
            <person name="Rey-Velasco X."/>
        </authorList>
    </citation>
    <scope>NUCLEOTIDE SEQUENCE [LARGE SCALE GENOMIC DNA]</scope>
    <source>
        <strain evidence="1 2">P385</strain>
    </source>
</reference>
<accession>A0ABU3B5I3</accession>
<proteinExistence type="predicted"/>
<name>A0ABU3B5I3_9GAMM</name>
<gene>
    <name evidence="1" type="ORF">RM531_04490</name>
</gene>
<dbReference type="Pfam" id="PF25952">
    <property type="entry name" value="DUF7990"/>
    <property type="match status" value="1"/>
</dbReference>
<dbReference type="EMBL" id="JAVRHY010000003">
    <property type="protein sequence ID" value="MDT0617723.1"/>
    <property type="molecule type" value="Genomic_DNA"/>
</dbReference>
<protein>
    <submittedName>
        <fullName evidence="1">Cory-CC-star protein</fullName>
    </submittedName>
</protein>
<evidence type="ECO:0000313" key="1">
    <source>
        <dbReference type="EMBL" id="MDT0617723.1"/>
    </source>
</evidence>
<dbReference type="Proteomes" id="UP001259982">
    <property type="component" value="Unassembled WGS sequence"/>
</dbReference>
<sequence length="90" mass="10330">MNWRDRLGRGWRALNTFHDQLFIAPWRAALAREIRTQEDTLVTLLYLEAMGVPGPADYLALALYPDLIEACHQQHRREGLEHMPVGGICC</sequence>
<comment type="caution">
    <text evidence="1">The sequence shown here is derived from an EMBL/GenBank/DDBJ whole genome shotgun (WGS) entry which is preliminary data.</text>
</comment>
<evidence type="ECO:0000313" key="2">
    <source>
        <dbReference type="Proteomes" id="UP001259982"/>
    </source>
</evidence>
<dbReference type="RefSeq" id="WP_311651868.1">
    <property type="nucleotide sequence ID" value="NZ_JAVRHY010000003.1"/>
</dbReference>
<keyword evidence="2" id="KW-1185">Reference proteome</keyword>
<dbReference type="InterPro" id="IPR058303">
    <property type="entry name" value="DUF7990"/>
</dbReference>
<organism evidence="1 2">
    <name type="scientific">Spectribacter acetivorans</name>
    <dbReference type="NCBI Taxonomy" id="3075603"/>
    <lineage>
        <taxon>Bacteria</taxon>
        <taxon>Pseudomonadati</taxon>
        <taxon>Pseudomonadota</taxon>
        <taxon>Gammaproteobacteria</taxon>
        <taxon>Salinisphaerales</taxon>
        <taxon>Salinisphaeraceae</taxon>
        <taxon>Spectribacter</taxon>
    </lineage>
</organism>
<dbReference type="NCBIfam" id="NF041419">
    <property type="entry name" value="CC_star_Cory"/>
    <property type="match status" value="1"/>
</dbReference>